<dbReference type="EMBL" id="LYPA01000064">
    <property type="protein sequence ID" value="OBR64806.1"/>
    <property type="molecule type" value="Genomic_DNA"/>
</dbReference>
<reference evidence="1 2" key="1">
    <citation type="submission" date="2016-05" db="EMBL/GenBank/DDBJ databases">
        <title>Paenibacillus oryzae. sp. nov., isolated from the rice root.</title>
        <authorList>
            <person name="Zhang J."/>
            <person name="Zhang X."/>
        </authorList>
    </citation>
    <scope>NUCLEOTIDE SEQUENCE [LARGE SCALE GENOMIC DNA]</scope>
    <source>
        <strain evidence="1 2">1DrF-4</strain>
    </source>
</reference>
<dbReference type="Pfam" id="PF10673">
    <property type="entry name" value="DUF2487"/>
    <property type="match status" value="1"/>
</dbReference>
<dbReference type="OrthoDB" id="2678750at2"/>
<evidence type="ECO:0000313" key="2">
    <source>
        <dbReference type="Proteomes" id="UP000092024"/>
    </source>
</evidence>
<dbReference type="STRING" id="1844972.A7K91_04265"/>
<comment type="caution">
    <text evidence="1">The sequence shown here is derived from an EMBL/GenBank/DDBJ whole genome shotgun (WGS) entry which is preliminary data.</text>
</comment>
<dbReference type="RefSeq" id="WP_068683862.1">
    <property type="nucleotide sequence ID" value="NZ_LYPA01000064.1"/>
</dbReference>
<protein>
    <recommendedName>
        <fullName evidence="3">DUF2487 domain-containing protein</fullName>
    </recommendedName>
</protein>
<dbReference type="Proteomes" id="UP000092024">
    <property type="component" value="Unassembled WGS sequence"/>
</dbReference>
<evidence type="ECO:0008006" key="3">
    <source>
        <dbReference type="Google" id="ProtNLM"/>
    </source>
</evidence>
<gene>
    <name evidence="1" type="ORF">A7K91_04265</name>
</gene>
<keyword evidence="2" id="KW-1185">Reference proteome</keyword>
<sequence>MKFSDISLSDWDELQPYLDTCLLPVTGLNGTETPPEATMALEKLRDLLDLIEIPFKGRVVTYPACHYAQDEEHLNEALRQWIHSLRQTGFKYVVLAAASASLALEHCGADAVISPNSDDELPAQGEVSMIIRSLWNGK</sequence>
<accession>A0A1A5YGN3</accession>
<proteinExistence type="predicted"/>
<organism evidence="1 2">
    <name type="scientific">Paenibacillus oryzae</name>
    <dbReference type="NCBI Taxonomy" id="1844972"/>
    <lineage>
        <taxon>Bacteria</taxon>
        <taxon>Bacillati</taxon>
        <taxon>Bacillota</taxon>
        <taxon>Bacilli</taxon>
        <taxon>Bacillales</taxon>
        <taxon>Paenibacillaceae</taxon>
        <taxon>Paenibacillus</taxon>
    </lineage>
</organism>
<name>A0A1A5YGN3_9BACL</name>
<evidence type="ECO:0000313" key="1">
    <source>
        <dbReference type="EMBL" id="OBR64806.1"/>
    </source>
</evidence>
<dbReference type="InterPro" id="IPR019615">
    <property type="entry name" value="DUF2487"/>
</dbReference>
<dbReference type="AlphaFoldDB" id="A0A1A5YGN3"/>